<evidence type="ECO:0000313" key="1">
    <source>
        <dbReference type="EMBL" id="QKD83386.1"/>
    </source>
</evidence>
<protein>
    <recommendedName>
        <fullName evidence="3">Type III-B CRISPR-associated protein Cas10/Cmr2</fullName>
    </recommendedName>
</protein>
<organism evidence="1 2">
    <name type="scientific">Thermoleptolyngbya sichuanensis A183</name>
    <dbReference type="NCBI Taxonomy" id="2737172"/>
    <lineage>
        <taxon>Bacteria</taxon>
        <taxon>Bacillati</taxon>
        <taxon>Cyanobacteriota</taxon>
        <taxon>Cyanophyceae</taxon>
        <taxon>Oculatellales</taxon>
        <taxon>Oculatellaceae</taxon>
        <taxon>Thermoleptolyngbya</taxon>
        <taxon>Thermoleptolyngbya sichuanensis</taxon>
    </lineage>
</organism>
<reference evidence="1 2" key="1">
    <citation type="submission" date="2020-05" db="EMBL/GenBank/DDBJ databases">
        <title>Complete genome sequence of of a novel Thermoleptolyngbya strain isolated from hot springs of Ganzi, Sichuan China.</title>
        <authorList>
            <person name="Tang J."/>
            <person name="Daroch M."/>
            <person name="Li L."/>
            <person name="Waleron K."/>
            <person name="Waleron M."/>
            <person name="Waleron M."/>
        </authorList>
    </citation>
    <scope>NUCLEOTIDE SEQUENCE [LARGE SCALE GENOMIC DNA]</scope>
    <source>
        <strain evidence="1 2">PKUAC-SCTA183</strain>
    </source>
</reference>
<dbReference type="Proteomes" id="UP000505210">
    <property type="component" value="Chromosome"/>
</dbReference>
<evidence type="ECO:0008006" key="3">
    <source>
        <dbReference type="Google" id="ProtNLM"/>
    </source>
</evidence>
<dbReference type="InterPro" id="IPR043128">
    <property type="entry name" value="Rev_trsase/Diguanyl_cyclase"/>
</dbReference>
<dbReference type="Gene3D" id="3.30.70.270">
    <property type="match status" value="1"/>
</dbReference>
<dbReference type="AlphaFoldDB" id="A0A6M8BGF9"/>
<name>A0A6M8BGF9_9CYAN</name>
<accession>A0A6M8BGF9</accession>
<sequence length="626" mass="69655">MFLVLLETSGNQGYIFSTNKLRENVGASELTFRAGTKWVLDAVAENGGHSHLRVWNKNSQGEAEVRENEIRDKLIDPKWNPPLESTLDIDAEIILATSGKALIITRDQEKARKIIQAVTLKALEEAPGLDIFGVFEEFDWEQDNLSDVNEQVHHKFAEARSHNPTHHLRFLRLPVVDQCATSGLPANEVDPKAAGGKAVLRSRVSVAKRKNYDSNTQRIQELLDRNQIPQSFAKSIKALDDEDEQQSKQGSWRAVIHADGNGLGEIFLKFGTHLTKLGKMTGDISQNNRTYVDALRRFSLALDVCTEQAFIIALQSFGTGLEKLPIVPLVLGGDDLTVICDGKAALRFTQQFLLAFEAETQKVDEQHYDGILPEIAKAALGVNRLSSCAGVAIIKPHFPFSVAYELSESLMQSAKAVKRKLTHVLPNETKAVPYPCSALDFHVLYDTSGVNLKQIRDRLRPTSNTQLYIAPYIVTPVKDLLVKDEMAQWAEPHQWEHLVRRVEALNAKDEDGRRKLPNSQMHSLRNALPQGVELADAQYRLIRDRYIDSHADVQNEDAVEKGDRPLFDIQALEGDQGSLFTIVTDPDTGNSLKMTGLLDALDAADFLSADLSANPTFQRAADQEDG</sequence>
<dbReference type="KEGG" id="theu:HPC62_15340"/>
<dbReference type="RefSeq" id="WP_172357060.1">
    <property type="nucleotide sequence ID" value="NZ_CP053661.1"/>
</dbReference>
<dbReference type="EMBL" id="CP053661">
    <property type="protein sequence ID" value="QKD83386.1"/>
    <property type="molecule type" value="Genomic_DNA"/>
</dbReference>
<evidence type="ECO:0000313" key="2">
    <source>
        <dbReference type="Proteomes" id="UP000505210"/>
    </source>
</evidence>
<keyword evidence="2" id="KW-1185">Reference proteome</keyword>
<proteinExistence type="predicted"/>
<gene>
    <name evidence="1" type="ORF">HPC62_15340</name>
</gene>